<feature type="compositionally biased region" description="Basic and acidic residues" evidence="1">
    <location>
        <begin position="100"/>
        <end position="121"/>
    </location>
</feature>
<feature type="compositionally biased region" description="Basic residues" evidence="1">
    <location>
        <begin position="36"/>
        <end position="50"/>
    </location>
</feature>
<feature type="compositionally biased region" description="Basic and acidic residues" evidence="1">
    <location>
        <begin position="51"/>
        <end position="83"/>
    </location>
</feature>
<comment type="caution">
    <text evidence="2">The sequence shown here is derived from an EMBL/GenBank/DDBJ whole genome shotgun (WGS) entry which is preliminary data.</text>
</comment>
<gene>
    <name evidence="2" type="ORF">DCAF_LOCUS21428</name>
</gene>
<name>A0AAV1SD15_9ROSI</name>
<evidence type="ECO:0000256" key="1">
    <source>
        <dbReference type="SAM" id="MobiDB-lite"/>
    </source>
</evidence>
<organism evidence="2 3">
    <name type="scientific">Dovyalis caffra</name>
    <dbReference type="NCBI Taxonomy" id="77055"/>
    <lineage>
        <taxon>Eukaryota</taxon>
        <taxon>Viridiplantae</taxon>
        <taxon>Streptophyta</taxon>
        <taxon>Embryophyta</taxon>
        <taxon>Tracheophyta</taxon>
        <taxon>Spermatophyta</taxon>
        <taxon>Magnoliopsida</taxon>
        <taxon>eudicotyledons</taxon>
        <taxon>Gunneridae</taxon>
        <taxon>Pentapetalae</taxon>
        <taxon>rosids</taxon>
        <taxon>fabids</taxon>
        <taxon>Malpighiales</taxon>
        <taxon>Salicaceae</taxon>
        <taxon>Flacourtieae</taxon>
        <taxon>Dovyalis</taxon>
    </lineage>
</organism>
<sequence length="121" mass="14448">MNLSILLYLDDTQHTQPQSKSTAQFPSSMASYSRYHGYKVSRSRSKTVSPRRRDRDYDSREKDYRDSDDHEDGRRNDKYGRDAGRKRHGSLKRSKSPVRGGREQRRARIEQQNKERKENWL</sequence>
<dbReference type="Proteomes" id="UP001314170">
    <property type="component" value="Unassembled WGS sequence"/>
</dbReference>
<dbReference type="EMBL" id="CAWUPB010001173">
    <property type="protein sequence ID" value="CAK7348722.1"/>
    <property type="molecule type" value="Genomic_DNA"/>
</dbReference>
<feature type="region of interest" description="Disordered" evidence="1">
    <location>
        <begin position="1"/>
        <end position="121"/>
    </location>
</feature>
<feature type="compositionally biased region" description="Polar residues" evidence="1">
    <location>
        <begin position="14"/>
        <end position="31"/>
    </location>
</feature>
<accession>A0AAV1SD15</accession>
<feature type="compositionally biased region" description="Basic residues" evidence="1">
    <location>
        <begin position="84"/>
        <end position="96"/>
    </location>
</feature>
<evidence type="ECO:0000313" key="3">
    <source>
        <dbReference type="Proteomes" id="UP001314170"/>
    </source>
</evidence>
<evidence type="ECO:0000313" key="2">
    <source>
        <dbReference type="EMBL" id="CAK7348722.1"/>
    </source>
</evidence>
<keyword evidence="3" id="KW-1185">Reference proteome</keyword>
<protein>
    <submittedName>
        <fullName evidence="2">Uncharacterized protein</fullName>
    </submittedName>
</protein>
<dbReference type="AlphaFoldDB" id="A0AAV1SD15"/>
<reference evidence="2 3" key="1">
    <citation type="submission" date="2024-01" db="EMBL/GenBank/DDBJ databases">
        <authorList>
            <person name="Waweru B."/>
        </authorList>
    </citation>
    <scope>NUCLEOTIDE SEQUENCE [LARGE SCALE GENOMIC DNA]</scope>
</reference>
<proteinExistence type="predicted"/>